<evidence type="ECO:0000313" key="1">
    <source>
        <dbReference type="EMBL" id="MER2490401.1"/>
    </source>
</evidence>
<protein>
    <submittedName>
        <fullName evidence="1">SapC family protein</fullName>
    </submittedName>
</protein>
<gene>
    <name evidence="1" type="ORF">ABS311_00665</name>
</gene>
<name>A0ABV1RBW1_9ALTE</name>
<keyword evidence="2" id="KW-1185">Reference proteome</keyword>
<proteinExistence type="predicted"/>
<evidence type="ECO:0000313" key="2">
    <source>
        <dbReference type="Proteomes" id="UP001467690"/>
    </source>
</evidence>
<dbReference type="Pfam" id="PF07277">
    <property type="entry name" value="SapC"/>
    <property type="match status" value="1"/>
</dbReference>
<dbReference type="InterPro" id="IPR010836">
    <property type="entry name" value="SapC"/>
</dbReference>
<dbReference type="Proteomes" id="UP001467690">
    <property type="component" value="Unassembled WGS sequence"/>
</dbReference>
<dbReference type="EMBL" id="JBELOE010000051">
    <property type="protein sequence ID" value="MER2490401.1"/>
    <property type="molecule type" value="Genomic_DNA"/>
</dbReference>
<accession>A0ABV1RBW1</accession>
<comment type="caution">
    <text evidence="1">The sequence shown here is derived from an EMBL/GenBank/DDBJ whole genome shotgun (WGS) entry which is preliminary data.</text>
</comment>
<sequence>MTNDYQMLSKTAHKNLRVCESKLHDLQVATQIAPVLITEVDRLAAEFSLFFSKNSQTGDFVLVALLGFSDNENLFLADGQWQSSSIPLAFERHPFLIEQTDGSIFIDMQSPAVSTNEGERIFDDTDEASAYLQRKITVLEAIYNGAEPTQQFIKLLQEYNLLEPVKLDITFANQSQQSIDGLYTIASERLAGLAEQAMINLHKQNLLQPCFLVMHSLQHLQALIDKKNQRL</sequence>
<organism evidence="1 2">
    <name type="scientific">Catenovulum sediminis</name>
    <dbReference type="NCBI Taxonomy" id="1740262"/>
    <lineage>
        <taxon>Bacteria</taxon>
        <taxon>Pseudomonadati</taxon>
        <taxon>Pseudomonadota</taxon>
        <taxon>Gammaproteobacteria</taxon>
        <taxon>Alteromonadales</taxon>
        <taxon>Alteromonadaceae</taxon>
        <taxon>Catenovulum</taxon>
    </lineage>
</organism>
<dbReference type="RefSeq" id="WP_350400225.1">
    <property type="nucleotide sequence ID" value="NZ_JBELOE010000051.1"/>
</dbReference>
<reference evidence="1 2" key="1">
    <citation type="submission" date="2024-06" db="EMBL/GenBank/DDBJ databases">
        <authorList>
            <person name="Chen R.Y."/>
        </authorList>
    </citation>
    <scope>NUCLEOTIDE SEQUENCE [LARGE SCALE GENOMIC DNA]</scope>
    <source>
        <strain evidence="1 2">D2</strain>
    </source>
</reference>